<evidence type="ECO:0000256" key="1">
    <source>
        <dbReference type="SAM" id="MobiDB-lite"/>
    </source>
</evidence>
<protein>
    <submittedName>
        <fullName evidence="2">Uncharacterized protein</fullName>
    </submittedName>
</protein>
<dbReference type="AlphaFoldDB" id="A0A9K3DG61"/>
<feature type="region of interest" description="Disordered" evidence="1">
    <location>
        <begin position="25"/>
        <end position="54"/>
    </location>
</feature>
<reference evidence="2" key="1">
    <citation type="journal article" date="2017" name="Nature">
        <title>The sunflower genome provides insights into oil metabolism, flowering and Asterid evolution.</title>
        <authorList>
            <person name="Badouin H."/>
            <person name="Gouzy J."/>
            <person name="Grassa C.J."/>
            <person name="Murat F."/>
            <person name="Staton S.E."/>
            <person name="Cottret L."/>
            <person name="Lelandais-Briere C."/>
            <person name="Owens G.L."/>
            <person name="Carrere S."/>
            <person name="Mayjonade B."/>
            <person name="Legrand L."/>
            <person name="Gill N."/>
            <person name="Kane N.C."/>
            <person name="Bowers J.E."/>
            <person name="Hubner S."/>
            <person name="Bellec A."/>
            <person name="Berard A."/>
            <person name="Berges H."/>
            <person name="Blanchet N."/>
            <person name="Boniface M.C."/>
            <person name="Brunel D."/>
            <person name="Catrice O."/>
            <person name="Chaidir N."/>
            <person name="Claudel C."/>
            <person name="Donnadieu C."/>
            <person name="Faraut T."/>
            <person name="Fievet G."/>
            <person name="Helmstetter N."/>
            <person name="King M."/>
            <person name="Knapp S.J."/>
            <person name="Lai Z."/>
            <person name="Le Paslier M.C."/>
            <person name="Lippi Y."/>
            <person name="Lorenzon L."/>
            <person name="Mandel J.R."/>
            <person name="Marage G."/>
            <person name="Marchand G."/>
            <person name="Marquand E."/>
            <person name="Bret-Mestries E."/>
            <person name="Morien E."/>
            <person name="Nambeesan S."/>
            <person name="Nguyen T."/>
            <person name="Pegot-Espagnet P."/>
            <person name="Pouilly N."/>
            <person name="Raftis F."/>
            <person name="Sallet E."/>
            <person name="Schiex T."/>
            <person name="Thomas J."/>
            <person name="Vandecasteele C."/>
            <person name="Vares D."/>
            <person name="Vear F."/>
            <person name="Vautrin S."/>
            <person name="Crespi M."/>
            <person name="Mangin B."/>
            <person name="Burke J.M."/>
            <person name="Salse J."/>
            <person name="Munos S."/>
            <person name="Vincourt P."/>
            <person name="Rieseberg L.H."/>
            <person name="Langlade N.B."/>
        </authorList>
    </citation>
    <scope>NUCLEOTIDE SEQUENCE</scope>
    <source>
        <tissue evidence="2">Leaves</tissue>
    </source>
</reference>
<sequence length="54" mass="6185">MTTSHNALFKFLILSKVMNIIPNNPSHTQAKDIPVLTGHHYRRQSTNRQSTNPQ</sequence>
<organism evidence="2 3">
    <name type="scientific">Helianthus annuus</name>
    <name type="common">Common sunflower</name>
    <dbReference type="NCBI Taxonomy" id="4232"/>
    <lineage>
        <taxon>Eukaryota</taxon>
        <taxon>Viridiplantae</taxon>
        <taxon>Streptophyta</taxon>
        <taxon>Embryophyta</taxon>
        <taxon>Tracheophyta</taxon>
        <taxon>Spermatophyta</taxon>
        <taxon>Magnoliopsida</taxon>
        <taxon>eudicotyledons</taxon>
        <taxon>Gunneridae</taxon>
        <taxon>Pentapetalae</taxon>
        <taxon>asterids</taxon>
        <taxon>campanulids</taxon>
        <taxon>Asterales</taxon>
        <taxon>Asteraceae</taxon>
        <taxon>Asteroideae</taxon>
        <taxon>Heliantheae alliance</taxon>
        <taxon>Heliantheae</taxon>
        <taxon>Helianthus</taxon>
    </lineage>
</organism>
<evidence type="ECO:0000313" key="2">
    <source>
        <dbReference type="EMBL" id="KAF5754370.1"/>
    </source>
</evidence>
<evidence type="ECO:0000313" key="3">
    <source>
        <dbReference type="Proteomes" id="UP000215914"/>
    </source>
</evidence>
<name>A0A9K3DG61_HELAN</name>
<reference evidence="2" key="2">
    <citation type="submission" date="2020-06" db="EMBL/GenBank/DDBJ databases">
        <title>Helianthus annuus Genome sequencing and assembly Release 2.</title>
        <authorList>
            <person name="Gouzy J."/>
            <person name="Langlade N."/>
            <person name="Munos S."/>
        </authorList>
    </citation>
    <scope>NUCLEOTIDE SEQUENCE</scope>
    <source>
        <tissue evidence="2">Leaves</tissue>
    </source>
</reference>
<comment type="caution">
    <text evidence="2">The sequence shown here is derived from an EMBL/GenBank/DDBJ whole genome shotgun (WGS) entry which is preliminary data.</text>
</comment>
<proteinExistence type="predicted"/>
<dbReference type="EMBL" id="MNCJ02000332">
    <property type="protein sequence ID" value="KAF5754370.1"/>
    <property type="molecule type" value="Genomic_DNA"/>
</dbReference>
<dbReference type="Proteomes" id="UP000215914">
    <property type="component" value="Unassembled WGS sequence"/>
</dbReference>
<gene>
    <name evidence="2" type="ORF">HanXRQr2_Chr17g0790391</name>
</gene>
<dbReference type="Gramene" id="mRNA:HanXRQr2_Chr17g0790391">
    <property type="protein sequence ID" value="CDS:HanXRQr2_Chr17g0790391.1"/>
    <property type="gene ID" value="HanXRQr2_Chr17g0790391"/>
</dbReference>
<keyword evidence="3" id="KW-1185">Reference proteome</keyword>
<accession>A0A9K3DG61</accession>